<comment type="caution">
    <text evidence="10">The sequence shown here is derived from an EMBL/GenBank/DDBJ whole genome shotgun (WGS) entry which is preliminary data.</text>
</comment>
<dbReference type="GO" id="GO:0005524">
    <property type="term" value="F:ATP binding"/>
    <property type="evidence" value="ECO:0007669"/>
    <property type="project" value="UniProtKB-KW"/>
</dbReference>
<accession>A0A1F6FH77</accession>
<dbReference type="SUPFAM" id="SSF50249">
    <property type="entry name" value="Nucleic acid-binding proteins"/>
    <property type="match status" value="1"/>
</dbReference>
<evidence type="ECO:0000256" key="4">
    <source>
        <dbReference type="ARBA" id="ARBA00022741"/>
    </source>
</evidence>
<evidence type="ECO:0000256" key="6">
    <source>
        <dbReference type="ARBA" id="ARBA00023146"/>
    </source>
</evidence>
<dbReference type="EMBL" id="MFMM01000001">
    <property type="protein sequence ID" value="OGG85196.1"/>
    <property type="molecule type" value="Genomic_DNA"/>
</dbReference>
<dbReference type="PANTHER" id="PTHR42918">
    <property type="entry name" value="LYSYL-TRNA SYNTHETASE"/>
    <property type="match status" value="1"/>
</dbReference>
<dbReference type="GO" id="GO:0000049">
    <property type="term" value="F:tRNA binding"/>
    <property type="evidence" value="ECO:0007669"/>
    <property type="project" value="TreeGrafter"/>
</dbReference>
<dbReference type="GO" id="GO:0046872">
    <property type="term" value="F:metal ion binding"/>
    <property type="evidence" value="ECO:0007669"/>
    <property type="project" value="UniProtKB-KW"/>
</dbReference>
<dbReference type="InterPro" id="IPR004364">
    <property type="entry name" value="Aa-tRNA-synt_II"/>
</dbReference>
<gene>
    <name evidence="10" type="ORF">A3G90_04025</name>
</gene>
<reference evidence="10 11" key="1">
    <citation type="journal article" date="2016" name="Nat. Commun.">
        <title>Thousands of microbial genomes shed light on interconnected biogeochemical processes in an aquifer system.</title>
        <authorList>
            <person name="Anantharaman K."/>
            <person name="Brown C.T."/>
            <person name="Hug L.A."/>
            <person name="Sharon I."/>
            <person name="Castelle C.J."/>
            <person name="Probst A.J."/>
            <person name="Thomas B.C."/>
            <person name="Singh A."/>
            <person name="Wilkins M.J."/>
            <person name="Karaoz U."/>
            <person name="Brodie E.L."/>
            <person name="Williams K.H."/>
            <person name="Hubbard S.S."/>
            <person name="Banfield J.F."/>
        </authorList>
    </citation>
    <scope>NUCLEOTIDE SEQUENCE [LARGE SCALE GENOMIC DNA]</scope>
</reference>
<dbReference type="Pfam" id="PF00152">
    <property type="entry name" value="tRNA-synt_2"/>
    <property type="match status" value="1"/>
</dbReference>
<comment type="cofactor">
    <cofactor evidence="8">
        <name>Mg(2+)</name>
        <dbReference type="ChEBI" id="CHEBI:18420"/>
    </cofactor>
    <text evidence="8">Binds 3 Mg(2+) ions per subunit.</text>
</comment>
<dbReference type="EC" id="6.1.1.6" evidence="1 8"/>
<evidence type="ECO:0000259" key="9">
    <source>
        <dbReference type="PROSITE" id="PS50862"/>
    </source>
</evidence>
<keyword evidence="5" id="KW-0067">ATP-binding</keyword>
<name>A0A1F6FH77_9BACT</name>
<proteinExistence type="predicted"/>
<feature type="domain" description="Aminoacyl-transfer RNA synthetases class-II family profile" evidence="9">
    <location>
        <begin position="180"/>
        <end position="483"/>
    </location>
</feature>
<dbReference type="InterPro" id="IPR004365">
    <property type="entry name" value="NA-bd_OB_tRNA"/>
</dbReference>
<keyword evidence="3 8" id="KW-0479">Metal-binding</keyword>
<sequence>MSALDEVRAERIKKLNILKEKGINPYIATVERSHMVADALVDFEALAEEATIVTLVGRVMIIRGQGAIMFVVLKDASGTIQAVFKEDCIDADLFTLFKDTVDGGDFIEVVGKLFITQRGEKSVLVEGWRMVTKTLLPLPDKFHGLQDEEERLRKRYLDLLTRDELRELFKRKEKFWDVTRAFMKEQGFTEVETPTLEVTTGGAEARPFATHHNDYDIDVFLRISVGELWQKRLLAAGFEKIFEIGRVYRNEGSSPNHLQEFTNIEFYQAFANYEDGMKLVENLYRTIAREVYGTTKFTRGEHTFDLHDEWVRLDYAEEIKRQTGIDLENTSVEEITAKLRDLQVKYEGENLERLTDTLWKYCRKNIAGPAFLINHPKLVSPLAKEVPGNPNATQRFQPIIAGTEVGNGYSELNDPLEQHARFALQQDLIDRGDAEAMMPDMEFVEMLEHGMPPACGFGFGERLFTILEDKPIRDVQLFPLVKPKVE</sequence>
<organism evidence="10 11">
    <name type="scientific">Candidatus Kaiserbacteria bacterium RIFCSPLOWO2_12_FULL_45_26</name>
    <dbReference type="NCBI Taxonomy" id="1798525"/>
    <lineage>
        <taxon>Bacteria</taxon>
        <taxon>Candidatus Kaiseribacteriota</taxon>
    </lineage>
</organism>
<evidence type="ECO:0000256" key="8">
    <source>
        <dbReference type="RuleBase" id="RU000336"/>
    </source>
</evidence>
<dbReference type="CDD" id="cd04322">
    <property type="entry name" value="LysRS_N"/>
    <property type="match status" value="1"/>
</dbReference>
<dbReference type="PROSITE" id="PS50862">
    <property type="entry name" value="AA_TRNA_LIGASE_II"/>
    <property type="match status" value="1"/>
</dbReference>
<evidence type="ECO:0000256" key="1">
    <source>
        <dbReference type="ARBA" id="ARBA00013166"/>
    </source>
</evidence>
<dbReference type="Gene3D" id="3.30.930.10">
    <property type="entry name" value="Bira Bifunctional Protein, Domain 2"/>
    <property type="match status" value="1"/>
</dbReference>
<keyword evidence="4" id="KW-0547">Nucleotide-binding</keyword>
<dbReference type="PANTHER" id="PTHR42918:SF15">
    <property type="entry name" value="LYSINE--TRNA LIGASE, CHLOROPLASTIC_MITOCHONDRIAL"/>
    <property type="match status" value="1"/>
</dbReference>
<dbReference type="Pfam" id="PF01336">
    <property type="entry name" value="tRNA_anti-codon"/>
    <property type="match status" value="1"/>
</dbReference>
<comment type="catalytic activity">
    <reaction evidence="7 8">
        <text>tRNA(Lys) + L-lysine + ATP = L-lysyl-tRNA(Lys) + AMP + diphosphate</text>
        <dbReference type="Rhea" id="RHEA:20792"/>
        <dbReference type="Rhea" id="RHEA-COMP:9696"/>
        <dbReference type="Rhea" id="RHEA-COMP:9697"/>
        <dbReference type="ChEBI" id="CHEBI:30616"/>
        <dbReference type="ChEBI" id="CHEBI:32551"/>
        <dbReference type="ChEBI" id="CHEBI:33019"/>
        <dbReference type="ChEBI" id="CHEBI:78442"/>
        <dbReference type="ChEBI" id="CHEBI:78529"/>
        <dbReference type="ChEBI" id="CHEBI:456215"/>
        <dbReference type="EC" id="6.1.1.6"/>
    </reaction>
</comment>
<keyword evidence="2 10" id="KW-0436">Ligase</keyword>
<evidence type="ECO:0000256" key="5">
    <source>
        <dbReference type="ARBA" id="ARBA00022840"/>
    </source>
</evidence>
<dbReference type="GO" id="GO:0004824">
    <property type="term" value="F:lysine-tRNA ligase activity"/>
    <property type="evidence" value="ECO:0007669"/>
    <property type="project" value="UniProtKB-EC"/>
</dbReference>
<evidence type="ECO:0000256" key="2">
    <source>
        <dbReference type="ARBA" id="ARBA00022598"/>
    </source>
</evidence>
<evidence type="ECO:0000256" key="3">
    <source>
        <dbReference type="ARBA" id="ARBA00022723"/>
    </source>
</evidence>
<evidence type="ECO:0000313" key="10">
    <source>
        <dbReference type="EMBL" id="OGG85196.1"/>
    </source>
</evidence>
<dbReference type="InterPro" id="IPR002313">
    <property type="entry name" value="Lys-tRNA-ligase_II"/>
</dbReference>
<protein>
    <recommendedName>
        <fullName evidence="1 8">Lysine--tRNA ligase</fullName>
        <ecNumber evidence="1 8">6.1.1.6</ecNumber>
    </recommendedName>
</protein>
<dbReference type="GO" id="GO:0005829">
    <property type="term" value="C:cytosol"/>
    <property type="evidence" value="ECO:0007669"/>
    <property type="project" value="TreeGrafter"/>
</dbReference>
<dbReference type="InterPro" id="IPR044136">
    <property type="entry name" value="Lys-tRNA-ligase_II_N"/>
</dbReference>
<keyword evidence="8" id="KW-0460">Magnesium</keyword>
<dbReference type="AlphaFoldDB" id="A0A1F6FH77"/>
<dbReference type="SUPFAM" id="SSF55681">
    <property type="entry name" value="Class II aaRS and biotin synthetases"/>
    <property type="match status" value="1"/>
</dbReference>
<dbReference type="InterPro" id="IPR006195">
    <property type="entry name" value="aa-tRNA-synth_II"/>
</dbReference>
<dbReference type="STRING" id="1798525.A3G90_04025"/>
<dbReference type="InterPro" id="IPR045864">
    <property type="entry name" value="aa-tRNA-synth_II/BPL/LPL"/>
</dbReference>
<evidence type="ECO:0000256" key="7">
    <source>
        <dbReference type="ARBA" id="ARBA00048573"/>
    </source>
</evidence>
<dbReference type="NCBIfam" id="NF001756">
    <property type="entry name" value="PRK00484.1"/>
    <property type="match status" value="1"/>
</dbReference>
<keyword evidence="6" id="KW-0030">Aminoacyl-tRNA synthetase</keyword>
<evidence type="ECO:0000313" key="11">
    <source>
        <dbReference type="Proteomes" id="UP000177325"/>
    </source>
</evidence>
<dbReference type="Gene3D" id="2.40.50.140">
    <property type="entry name" value="Nucleic acid-binding proteins"/>
    <property type="match status" value="1"/>
</dbReference>
<dbReference type="Proteomes" id="UP000177325">
    <property type="component" value="Unassembled WGS sequence"/>
</dbReference>
<dbReference type="PRINTS" id="PR00982">
    <property type="entry name" value="TRNASYNTHLYS"/>
</dbReference>
<dbReference type="GO" id="GO:0006430">
    <property type="term" value="P:lysyl-tRNA aminoacylation"/>
    <property type="evidence" value="ECO:0007669"/>
    <property type="project" value="InterPro"/>
</dbReference>
<dbReference type="InterPro" id="IPR012340">
    <property type="entry name" value="NA-bd_OB-fold"/>
</dbReference>
<dbReference type="NCBIfam" id="TIGR00499">
    <property type="entry name" value="lysS_bact"/>
    <property type="match status" value="1"/>
</dbReference>
<dbReference type="InterPro" id="IPR018149">
    <property type="entry name" value="Lys-tRNA-synth_II_C"/>
</dbReference>